<evidence type="ECO:0000313" key="10">
    <source>
        <dbReference type="EMBL" id="ASV76015.1"/>
    </source>
</evidence>
<dbReference type="SUPFAM" id="SSF111352">
    <property type="entry name" value="Ammonium transporter"/>
    <property type="match status" value="1"/>
</dbReference>
<feature type="transmembrane region" description="Helical" evidence="8">
    <location>
        <begin position="134"/>
        <end position="154"/>
    </location>
</feature>
<evidence type="ECO:0000313" key="11">
    <source>
        <dbReference type="Proteomes" id="UP000215086"/>
    </source>
</evidence>
<dbReference type="GO" id="GO:0097272">
    <property type="term" value="P:ammonium homeostasis"/>
    <property type="evidence" value="ECO:0007669"/>
    <property type="project" value="TreeGrafter"/>
</dbReference>
<feature type="transmembrane region" description="Helical" evidence="8">
    <location>
        <begin position="402"/>
        <end position="421"/>
    </location>
</feature>
<proteinExistence type="inferred from homology"/>
<keyword evidence="4 8" id="KW-0812">Transmembrane</keyword>
<feature type="transmembrane region" description="Helical" evidence="8">
    <location>
        <begin position="205"/>
        <end position="224"/>
    </location>
</feature>
<evidence type="ECO:0000256" key="8">
    <source>
        <dbReference type="RuleBase" id="RU362002"/>
    </source>
</evidence>
<dbReference type="Gene3D" id="1.10.3430.10">
    <property type="entry name" value="Ammonium transporter AmtB like domains"/>
    <property type="match status" value="1"/>
</dbReference>
<feature type="transmembrane region" description="Helical" evidence="8">
    <location>
        <begin position="21"/>
        <end position="42"/>
    </location>
</feature>
<feature type="transmembrane region" description="Helical" evidence="8">
    <location>
        <begin position="374"/>
        <end position="390"/>
    </location>
</feature>
<comment type="similarity">
    <text evidence="2 8">Belongs to the ammonia transporter channel (TC 1.A.11.2) family.</text>
</comment>
<reference evidence="10 11" key="1">
    <citation type="journal article" name="Front. Microbiol.">
        <title>Sugar Metabolism of the First Thermophilic Planctomycete Thermogutta terrifontis: Comparative Genomic and Transcriptomic Approaches.</title>
        <authorList>
            <person name="Elcheninov A.G."/>
            <person name="Menzel P."/>
            <person name="Gudbergsdottir S.R."/>
            <person name="Slesarev A.I."/>
            <person name="Kadnikov V.V."/>
            <person name="Krogh A."/>
            <person name="Bonch-Osmolovskaya E.A."/>
            <person name="Peng X."/>
            <person name="Kublanov I.V."/>
        </authorList>
    </citation>
    <scope>NUCLEOTIDE SEQUENCE [LARGE SCALE GENOMIC DNA]</scope>
    <source>
        <strain evidence="10 11">R1</strain>
    </source>
</reference>
<dbReference type="GO" id="GO:0005886">
    <property type="term" value="C:plasma membrane"/>
    <property type="evidence" value="ECO:0007669"/>
    <property type="project" value="UniProtKB-SubCell"/>
</dbReference>
<feature type="transmembrane region" description="Helical" evidence="8">
    <location>
        <begin position="348"/>
        <end position="368"/>
    </location>
</feature>
<keyword evidence="7 8" id="KW-0924">Ammonia transport</keyword>
<evidence type="ECO:0000256" key="6">
    <source>
        <dbReference type="ARBA" id="ARBA00023136"/>
    </source>
</evidence>
<feature type="transmembrane region" description="Helical" evidence="8">
    <location>
        <begin position="285"/>
        <end position="302"/>
    </location>
</feature>
<feature type="transmembrane region" description="Helical" evidence="8">
    <location>
        <begin position="174"/>
        <end position="198"/>
    </location>
</feature>
<feature type="transmembrane region" description="Helical" evidence="8">
    <location>
        <begin position="314"/>
        <end position="341"/>
    </location>
</feature>
<dbReference type="PROSITE" id="PS01219">
    <property type="entry name" value="AMMONIUM_TRANSP"/>
    <property type="match status" value="1"/>
</dbReference>
<dbReference type="InterPro" id="IPR018047">
    <property type="entry name" value="Ammonium_transpt_CS"/>
</dbReference>
<keyword evidence="3 8" id="KW-0813">Transport</keyword>
<feature type="transmembrane region" description="Helical" evidence="8">
    <location>
        <begin position="433"/>
        <end position="459"/>
    </location>
</feature>
<accession>A0A286RJ66</accession>
<dbReference type="InterPro" id="IPR029020">
    <property type="entry name" value="Ammonium/urea_transptr"/>
</dbReference>
<dbReference type="EMBL" id="CP018477">
    <property type="protein sequence ID" value="ASV76015.1"/>
    <property type="molecule type" value="Genomic_DNA"/>
</dbReference>
<dbReference type="Proteomes" id="UP000215086">
    <property type="component" value="Chromosome"/>
</dbReference>
<name>A0A286RJ66_9BACT</name>
<gene>
    <name evidence="10" type="ORF">THTE_3413</name>
</gene>
<evidence type="ECO:0000259" key="9">
    <source>
        <dbReference type="Pfam" id="PF00909"/>
    </source>
</evidence>
<dbReference type="NCBIfam" id="TIGR00836">
    <property type="entry name" value="amt"/>
    <property type="match status" value="1"/>
</dbReference>
<keyword evidence="11" id="KW-1185">Reference proteome</keyword>
<keyword evidence="6 8" id="KW-0472">Membrane</keyword>
<protein>
    <recommendedName>
        <fullName evidence="8">Ammonium transporter</fullName>
    </recommendedName>
</protein>
<evidence type="ECO:0000256" key="5">
    <source>
        <dbReference type="ARBA" id="ARBA00022989"/>
    </source>
</evidence>
<feature type="domain" description="Ammonium transporter AmtB-like" evidence="9">
    <location>
        <begin position="98"/>
        <end position="486"/>
    </location>
</feature>
<dbReference type="GO" id="GO:0008519">
    <property type="term" value="F:ammonium channel activity"/>
    <property type="evidence" value="ECO:0007669"/>
    <property type="project" value="InterPro"/>
</dbReference>
<evidence type="ECO:0000256" key="4">
    <source>
        <dbReference type="ARBA" id="ARBA00022692"/>
    </source>
</evidence>
<organism evidence="10 11">
    <name type="scientific">Thermogutta terrifontis</name>
    <dbReference type="NCBI Taxonomy" id="1331910"/>
    <lineage>
        <taxon>Bacteria</taxon>
        <taxon>Pseudomonadati</taxon>
        <taxon>Planctomycetota</taxon>
        <taxon>Planctomycetia</taxon>
        <taxon>Pirellulales</taxon>
        <taxon>Thermoguttaceae</taxon>
        <taxon>Thermogutta</taxon>
    </lineage>
</organism>
<evidence type="ECO:0000256" key="2">
    <source>
        <dbReference type="ARBA" id="ARBA00005887"/>
    </source>
</evidence>
<dbReference type="PANTHER" id="PTHR11730:SF6">
    <property type="entry name" value="AMMONIUM TRANSPORTER"/>
    <property type="match status" value="1"/>
</dbReference>
<dbReference type="InterPro" id="IPR024041">
    <property type="entry name" value="NH4_transpt_AmtB-like_dom"/>
</dbReference>
<dbReference type="AlphaFoldDB" id="A0A286RJ66"/>
<sequence>MGTAVANPLLRKTMCCVSTSAGKVIGVIRTVCALVLAVASWFCLCVDRPLMAEIAEGDRPFQSLSVDERLEILAQSSLARDDEGKITSANLRGEVDLLWMCIAAFLVFAMQAGFACVEIGFTRAKNAANILMKNLLDFCVGSLLFWAVGFGLMFGKSNGLFGTSHFFFHGEKSYDWGFLIFQTVFCATAATIVSGAVAERIHFHAYLIYSAVISALTYPIFGSWVWGAAYQGTSWLGNMGFHDFAGSTVVHSIGGWAALAGALVLGPRLGKYRAGRIVPIPGHNIPLAGLGVFILWLGWFGFNPGSTLSIGGGHFAYVAVTTNLAASAGAIGALIVSWLWFKKPDPSFALNGALAGLVAITAGCDVIPASYSVLTGAVAGGLVVISAVLLDRAGLDDPVGAVSVHGVCGAWGTLAVGLFATEGGLLTTGEVHSLLVQLLGILVAFLWSFLTSLALFLGIKYTVGLRVDRETELRGLDITEHGLFAYPEQFVIETGPTEVVGNLGK</sequence>
<feature type="transmembrane region" description="Helical" evidence="8">
    <location>
        <begin position="244"/>
        <end position="265"/>
    </location>
</feature>
<dbReference type="PANTHER" id="PTHR11730">
    <property type="entry name" value="AMMONIUM TRANSPORTER"/>
    <property type="match status" value="1"/>
</dbReference>
<evidence type="ECO:0000256" key="1">
    <source>
        <dbReference type="ARBA" id="ARBA00004141"/>
    </source>
</evidence>
<keyword evidence="5 8" id="KW-1133">Transmembrane helix</keyword>
<dbReference type="KEGG" id="ttf:THTE_3413"/>
<comment type="subcellular location">
    <subcellularLocation>
        <location evidence="8">Cell membrane</location>
        <topology evidence="8">Multi-pass membrane protein</topology>
    </subcellularLocation>
    <subcellularLocation>
        <location evidence="1">Membrane</location>
        <topology evidence="1">Multi-pass membrane protein</topology>
    </subcellularLocation>
</comment>
<dbReference type="InterPro" id="IPR001905">
    <property type="entry name" value="Ammonium_transpt"/>
</dbReference>
<evidence type="ECO:0000256" key="7">
    <source>
        <dbReference type="ARBA" id="ARBA00023177"/>
    </source>
</evidence>
<evidence type="ECO:0000256" key="3">
    <source>
        <dbReference type="ARBA" id="ARBA00022448"/>
    </source>
</evidence>
<feature type="transmembrane region" description="Helical" evidence="8">
    <location>
        <begin position="97"/>
        <end position="122"/>
    </location>
</feature>
<dbReference type="Pfam" id="PF00909">
    <property type="entry name" value="Ammonium_transp"/>
    <property type="match status" value="1"/>
</dbReference>